<dbReference type="AlphaFoldDB" id="A0AA35XVQ3"/>
<keyword evidence="1" id="KW-0472">Membrane</keyword>
<evidence type="ECO:0000313" key="3">
    <source>
        <dbReference type="Proteomes" id="UP001158598"/>
    </source>
</evidence>
<feature type="transmembrane region" description="Helical" evidence="1">
    <location>
        <begin position="100"/>
        <end position="120"/>
    </location>
</feature>
<evidence type="ECO:0000313" key="2">
    <source>
        <dbReference type="EMBL" id="CAI8852830.1"/>
    </source>
</evidence>
<accession>A0AA35XVQ3</accession>
<organism evidence="2 3">
    <name type="scientific">Methylococcus capsulatus</name>
    <dbReference type="NCBI Taxonomy" id="414"/>
    <lineage>
        <taxon>Bacteria</taxon>
        <taxon>Pseudomonadati</taxon>
        <taxon>Pseudomonadota</taxon>
        <taxon>Gammaproteobacteria</taxon>
        <taxon>Methylococcales</taxon>
        <taxon>Methylococcaceae</taxon>
        <taxon>Methylococcus</taxon>
    </lineage>
</organism>
<dbReference type="EMBL" id="OX458332">
    <property type="protein sequence ID" value="CAI8852830.1"/>
    <property type="molecule type" value="Genomic_DNA"/>
</dbReference>
<evidence type="ECO:0000256" key="1">
    <source>
        <dbReference type="SAM" id="Phobius"/>
    </source>
</evidence>
<gene>
    <name evidence="2" type="ORF">MCNOR_2532</name>
</gene>
<keyword evidence="1" id="KW-1133">Transmembrane helix</keyword>
<name>A0AA35XVQ3_METCP</name>
<protein>
    <submittedName>
        <fullName evidence="2">Uncharacterized protein</fullName>
    </submittedName>
</protein>
<keyword evidence="1" id="KW-0812">Transmembrane</keyword>
<proteinExistence type="predicted"/>
<reference evidence="2" key="1">
    <citation type="submission" date="2023-03" db="EMBL/GenBank/DDBJ databases">
        <authorList>
            <person name="Pearce D."/>
        </authorList>
    </citation>
    <scope>NUCLEOTIDE SEQUENCE</scope>
    <source>
        <strain evidence="2">Mc</strain>
    </source>
</reference>
<dbReference type="Proteomes" id="UP001158598">
    <property type="component" value="Chromosome"/>
</dbReference>
<sequence length="154" mass="16921">MHRLVPRRPGVGRAGGVLRCAGALGETQGGEAAHRDLAHVDVTLKKSRNDRERLPGMDRENIPSFGGFPDFTKPSCTQRRPPARHLAGSSRRGAKAAMQYAVLVLILIIHSIVFTYDALWCGSSAATIWFRTCWKPSRHMSRTKRCAGGTHCCP</sequence>